<reference evidence="7" key="1">
    <citation type="submission" date="2021-01" db="EMBL/GenBank/DDBJ databases">
        <title>Whole genome shotgun sequence of Virgisporangium aurantiacum NBRC 16421.</title>
        <authorList>
            <person name="Komaki H."/>
            <person name="Tamura T."/>
        </authorList>
    </citation>
    <scope>NUCLEOTIDE SEQUENCE</scope>
    <source>
        <strain evidence="7">NBRC 16421</strain>
    </source>
</reference>
<name>A0A8J3ZBN8_9ACTN</name>
<dbReference type="Gene3D" id="1.10.287.1350">
    <property type="match status" value="1"/>
</dbReference>
<dbReference type="EMBL" id="BOPG01000064">
    <property type="protein sequence ID" value="GIJ61219.1"/>
    <property type="molecule type" value="Genomic_DNA"/>
</dbReference>
<evidence type="ECO:0000256" key="1">
    <source>
        <dbReference type="ARBA" id="ARBA00022603"/>
    </source>
</evidence>
<dbReference type="InterPro" id="IPR016461">
    <property type="entry name" value="COMT-like"/>
</dbReference>
<keyword evidence="1 7" id="KW-0489">Methyltransferase</keyword>
<feature type="domain" description="O-methyltransferase C-terminal" evidence="5">
    <location>
        <begin position="108"/>
        <end position="317"/>
    </location>
</feature>
<evidence type="ECO:0000259" key="5">
    <source>
        <dbReference type="Pfam" id="PF00891"/>
    </source>
</evidence>
<dbReference type="Gene3D" id="1.10.10.10">
    <property type="entry name" value="Winged helix-like DNA-binding domain superfamily/Winged helix DNA-binding domain"/>
    <property type="match status" value="1"/>
</dbReference>
<evidence type="ECO:0000256" key="4">
    <source>
        <dbReference type="PIRSR" id="PIRSR005739-1"/>
    </source>
</evidence>
<evidence type="ECO:0000256" key="2">
    <source>
        <dbReference type="ARBA" id="ARBA00022679"/>
    </source>
</evidence>
<dbReference type="Pfam" id="PF08100">
    <property type="entry name" value="Dimerisation"/>
    <property type="match status" value="1"/>
</dbReference>
<dbReference type="RefSeq" id="WP_204006024.1">
    <property type="nucleotide sequence ID" value="NZ_BOPG01000064.1"/>
</dbReference>
<dbReference type="SUPFAM" id="SSF46785">
    <property type="entry name" value="Winged helix' DNA-binding domain"/>
    <property type="match status" value="1"/>
</dbReference>
<evidence type="ECO:0000259" key="6">
    <source>
        <dbReference type="Pfam" id="PF08100"/>
    </source>
</evidence>
<dbReference type="Pfam" id="PF00891">
    <property type="entry name" value="Methyltransf_2"/>
    <property type="match status" value="1"/>
</dbReference>
<feature type="domain" description="O-methyltransferase dimerisation" evidence="6">
    <location>
        <begin position="14"/>
        <end position="84"/>
    </location>
</feature>
<feature type="active site" description="Proton acceptor" evidence="4">
    <location>
        <position position="244"/>
    </location>
</feature>
<proteinExistence type="predicted"/>
<gene>
    <name evidence="7" type="ORF">Vau01_087350</name>
</gene>
<dbReference type="GO" id="GO:0008171">
    <property type="term" value="F:O-methyltransferase activity"/>
    <property type="evidence" value="ECO:0007669"/>
    <property type="project" value="InterPro"/>
</dbReference>
<keyword evidence="8" id="KW-1185">Reference proteome</keyword>
<evidence type="ECO:0000313" key="7">
    <source>
        <dbReference type="EMBL" id="GIJ61219.1"/>
    </source>
</evidence>
<dbReference type="PANTHER" id="PTHR43712">
    <property type="entry name" value="PUTATIVE (AFU_ORTHOLOGUE AFUA_4G14580)-RELATED"/>
    <property type="match status" value="1"/>
</dbReference>
<dbReference type="PIRSF" id="PIRSF005739">
    <property type="entry name" value="O-mtase"/>
    <property type="match status" value="1"/>
</dbReference>
<dbReference type="GO" id="GO:0046983">
    <property type="term" value="F:protein dimerization activity"/>
    <property type="evidence" value="ECO:0007669"/>
    <property type="project" value="InterPro"/>
</dbReference>
<dbReference type="Proteomes" id="UP000612585">
    <property type="component" value="Unassembled WGS sequence"/>
</dbReference>
<keyword evidence="3" id="KW-0949">S-adenosyl-L-methionine</keyword>
<dbReference type="Gene3D" id="3.40.50.150">
    <property type="entry name" value="Vaccinia Virus protein VP39"/>
    <property type="match status" value="1"/>
</dbReference>
<dbReference type="AlphaFoldDB" id="A0A8J3ZBN8"/>
<dbReference type="InterPro" id="IPR012967">
    <property type="entry name" value="COMT_dimerisation"/>
</dbReference>
<dbReference type="SUPFAM" id="SSF53335">
    <property type="entry name" value="S-adenosyl-L-methionine-dependent methyltransferases"/>
    <property type="match status" value="1"/>
</dbReference>
<dbReference type="InterPro" id="IPR029063">
    <property type="entry name" value="SAM-dependent_MTases_sf"/>
</dbReference>
<keyword evidence="2" id="KW-0808">Transferase</keyword>
<organism evidence="7 8">
    <name type="scientific">Virgisporangium aurantiacum</name>
    <dbReference type="NCBI Taxonomy" id="175570"/>
    <lineage>
        <taxon>Bacteria</taxon>
        <taxon>Bacillati</taxon>
        <taxon>Actinomycetota</taxon>
        <taxon>Actinomycetes</taxon>
        <taxon>Micromonosporales</taxon>
        <taxon>Micromonosporaceae</taxon>
        <taxon>Virgisporangium</taxon>
    </lineage>
</organism>
<dbReference type="PROSITE" id="PS51683">
    <property type="entry name" value="SAM_OMT_II"/>
    <property type="match status" value="1"/>
</dbReference>
<dbReference type="GO" id="GO:0032259">
    <property type="term" value="P:methylation"/>
    <property type="evidence" value="ECO:0007669"/>
    <property type="project" value="UniProtKB-KW"/>
</dbReference>
<dbReference type="InterPro" id="IPR001077">
    <property type="entry name" value="COMT_C"/>
</dbReference>
<dbReference type="InterPro" id="IPR036390">
    <property type="entry name" value="WH_DNA-bd_sf"/>
</dbReference>
<dbReference type="PANTHER" id="PTHR43712:SF2">
    <property type="entry name" value="O-METHYLTRANSFERASE CICE"/>
    <property type="match status" value="1"/>
</dbReference>
<evidence type="ECO:0000256" key="3">
    <source>
        <dbReference type="ARBA" id="ARBA00022691"/>
    </source>
</evidence>
<sequence length="338" mass="35265">MSESADPRRHLLGLINGFRISQALHVAAVLGLSDHLADGPRTAAELAAVTGCHPGSLHRLLRALATAGVYEQAADGRFACTPLGAELRAGGLRDWAAFAGAPSMWQAWGALGHSVRTGGNAFASVHGEGVWDYRAGNPAEGAAFDLAMAALSRPVAEAAVEAYDFGALTTVADIGGGNGALLATLLTRHPRLRGHLLDQPHVVAAAPALLAAAGVADRCEVHAGDLFTAVPPGADAYVLKSILHDWPDQEALAIARVCRHAMRPDSVLLVLERVLTGPPHPATDLPAAFSDLNMLVGPGGQERTRDEYETLLREAGLHLTRVLPTTTEISIIEAVPAP</sequence>
<evidence type="ECO:0000313" key="8">
    <source>
        <dbReference type="Proteomes" id="UP000612585"/>
    </source>
</evidence>
<protein>
    <submittedName>
        <fullName evidence="7">Methyltransferase</fullName>
    </submittedName>
</protein>
<accession>A0A8J3ZBN8</accession>
<dbReference type="InterPro" id="IPR036388">
    <property type="entry name" value="WH-like_DNA-bd_sf"/>
</dbReference>
<comment type="caution">
    <text evidence="7">The sequence shown here is derived from an EMBL/GenBank/DDBJ whole genome shotgun (WGS) entry which is preliminary data.</text>
</comment>